<dbReference type="Proteomes" id="UP000241462">
    <property type="component" value="Unassembled WGS sequence"/>
</dbReference>
<keyword evidence="2" id="KW-1185">Reference proteome</keyword>
<accession>A0A2T2ZZ33</accession>
<dbReference type="AlphaFoldDB" id="A0A2T2ZZ33"/>
<reference evidence="1 2" key="1">
    <citation type="journal article" date="2018" name="Mycol. Prog.">
        <title>Coniella lustricola, a new species from submerged detritus.</title>
        <authorList>
            <person name="Raudabaugh D.B."/>
            <person name="Iturriaga T."/>
            <person name="Carver A."/>
            <person name="Mondo S."/>
            <person name="Pangilinan J."/>
            <person name="Lipzen A."/>
            <person name="He G."/>
            <person name="Amirebrahimi M."/>
            <person name="Grigoriev I.V."/>
            <person name="Miller A.N."/>
        </authorList>
    </citation>
    <scope>NUCLEOTIDE SEQUENCE [LARGE SCALE GENOMIC DNA]</scope>
    <source>
        <strain evidence="1 2">B22-T-1</strain>
    </source>
</reference>
<dbReference type="OrthoDB" id="10017101at2759"/>
<protein>
    <recommendedName>
        <fullName evidence="3">Methyltransferase type 11 domain-containing protein</fullName>
    </recommendedName>
</protein>
<evidence type="ECO:0000313" key="2">
    <source>
        <dbReference type="Proteomes" id="UP000241462"/>
    </source>
</evidence>
<gene>
    <name evidence="1" type="ORF">BD289DRAFT_441716</name>
</gene>
<sequence length="147" mass="16475">MRRVLKPGGFLAARDAASLTWFPYTSELHRCMTQRMFAALGTPDAAVGGKMKGLLRASGWDVSDEAMAQGRFVAGAGTTIVTGQDKCRWWRDSMGGRLRPGEQFREGWVKAGLSEEQCDEAREWLDRWAEAEDAWYGALQSEVLIWK</sequence>
<dbReference type="EMBL" id="KZ678549">
    <property type="protein sequence ID" value="PSR79969.1"/>
    <property type="molecule type" value="Genomic_DNA"/>
</dbReference>
<dbReference type="STRING" id="2025994.A0A2T2ZZ33"/>
<evidence type="ECO:0000313" key="1">
    <source>
        <dbReference type="EMBL" id="PSR79969.1"/>
    </source>
</evidence>
<dbReference type="InParanoid" id="A0A2T2ZZ33"/>
<organism evidence="1 2">
    <name type="scientific">Coniella lustricola</name>
    <dbReference type="NCBI Taxonomy" id="2025994"/>
    <lineage>
        <taxon>Eukaryota</taxon>
        <taxon>Fungi</taxon>
        <taxon>Dikarya</taxon>
        <taxon>Ascomycota</taxon>
        <taxon>Pezizomycotina</taxon>
        <taxon>Sordariomycetes</taxon>
        <taxon>Sordariomycetidae</taxon>
        <taxon>Diaporthales</taxon>
        <taxon>Schizoparmaceae</taxon>
        <taxon>Coniella</taxon>
    </lineage>
</organism>
<name>A0A2T2ZZ33_9PEZI</name>
<proteinExistence type="predicted"/>
<evidence type="ECO:0008006" key="3">
    <source>
        <dbReference type="Google" id="ProtNLM"/>
    </source>
</evidence>